<dbReference type="SUPFAM" id="SSF53448">
    <property type="entry name" value="Nucleotide-diphospho-sugar transferases"/>
    <property type="match status" value="1"/>
</dbReference>
<name>A0ABT9U4M9_PAEHA</name>
<comment type="caution">
    <text evidence="2">The sequence shown here is derived from an EMBL/GenBank/DDBJ whole genome shotgun (WGS) entry which is preliminary data.</text>
</comment>
<dbReference type="Pfam" id="PF00483">
    <property type="entry name" value="NTP_transferase"/>
    <property type="match status" value="1"/>
</dbReference>
<dbReference type="InterPro" id="IPR051161">
    <property type="entry name" value="Mannose-6P_isomerase_type2"/>
</dbReference>
<dbReference type="SUPFAM" id="SSF51182">
    <property type="entry name" value="RmlC-like cupins"/>
    <property type="match status" value="1"/>
</dbReference>
<evidence type="ECO:0000313" key="3">
    <source>
        <dbReference type="Proteomes" id="UP001229346"/>
    </source>
</evidence>
<dbReference type="PANTHER" id="PTHR46390">
    <property type="entry name" value="MANNOSE-1-PHOSPHATE GUANYLYLTRANSFERASE"/>
    <property type="match status" value="1"/>
</dbReference>
<dbReference type="EC" id="2.7.7.13" evidence="2"/>
<reference evidence="2 3" key="1">
    <citation type="submission" date="2023-07" db="EMBL/GenBank/DDBJ databases">
        <title>Sorghum-associated microbial communities from plants grown in Nebraska, USA.</title>
        <authorList>
            <person name="Schachtman D."/>
        </authorList>
    </citation>
    <scope>NUCLEOTIDE SEQUENCE [LARGE SCALE GENOMIC DNA]</scope>
    <source>
        <strain evidence="2 3">CC482</strain>
    </source>
</reference>
<dbReference type="InterPro" id="IPR014710">
    <property type="entry name" value="RmlC-like_jellyroll"/>
</dbReference>
<dbReference type="Gene3D" id="2.60.120.10">
    <property type="entry name" value="Jelly Rolls"/>
    <property type="match status" value="1"/>
</dbReference>
<dbReference type="GO" id="GO:0004475">
    <property type="term" value="F:mannose-1-phosphate guanylyltransferase (GTP) activity"/>
    <property type="evidence" value="ECO:0007669"/>
    <property type="project" value="UniProtKB-EC"/>
</dbReference>
<gene>
    <name evidence="2" type="ORF">J2T15_002840</name>
</gene>
<dbReference type="PANTHER" id="PTHR46390:SF1">
    <property type="entry name" value="MANNOSE-1-PHOSPHATE GUANYLYLTRANSFERASE"/>
    <property type="match status" value="1"/>
</dbReference>
<keyword evidence="2" id="KW-0548">Nucleotidyltransferase</keyword>
<evidence type="ECO:0000313" key="2">
    <source>
        <dbReference type="EMBL" id="MDQ0113399.1"/>
    </source>
</evidence>
<organism evidence="2 3">
    <name type="scientific">Paenibacillus harenae</name>
    <dbReference type="NCBI Taxonomy" id="306543"/>
    <lineage>
        <taxon>Bacteria</taxon>
        <taxon>Bacillati</taxon>
        <taxon>Bacillota</taxon>
        <taxon>Bacilli</taxon>
        <taxon>Bacillales</taxon>
        <taxon>Paenibacillaceae</taxon>
        <taxon>Paenibacillus</taxon>
    </lineage>
</organism>
<dbReference type="Gene3D" id="3.90.550.10">
    <property type="entry name" value="Spore Coat Polysaccharide Biosynthesis Protein SpsA, Chain A"/>
    <property type="match status" value="1"/>
</dbReference>
<proteinExistence type="predicted"/>
<dbReference type="RefSeq" id="WP_307204597.1">
    <property type="nucleotide sequence ID" value="NZ_JAUSSU010000005.1"/>
</dbReference>
<keyword evidence="3" id="KW-1185">Reference proteome</keyword>
<dbReference type="EMBL" id="JAUSSU010000005">
    <property type="protein sequence ID" value="MDQ0113399.1"/>
    <property type="molecule type" value="Genomic_DNA"/>
</dbReference>
<protein>
    <submittedName>
        <fullName evidence="2">Mannose-1-phosphate guanylyltransferase</fullName>
        <ecNumber evidence="2">2.7.7.13</ecNumber>
    </submittedName>
</protein>
<feature type="domain" description="Nucleotidyl transferase" evidence="1">
    <location>
        <begin position="3"/>
        <end position="270"/>
    </location>
</feature>
<accession>A0ABT9U4M9</accession>
<keyword evidence="2" id="KW-0808">Transferase</keyword>
<dbReference type="Proteomes" id="UP001229346">
    <property type="component" value="Unassembled WGS sequence"/>
</dbReference>
<dbReference type="InterPro" id="IPR011051">
    <property type="entry name" value="RmlC_Cupin_sf"/>
</dbReference>
<sequence>MRVVLLSGGSGKRLWPLSNDIRSKIYLRLLPDGGGGMESMIQRISKQLEAAGLLQSAYIMTHKSQAEITRNHIGDRIPLLTETYKRGTFTAIAMAASYFHSELGMPLSETICVIPADAYVEADFFNVLRELPAALAESGAELALIGTQPTYPSQQYGYIVPKKTKGSDEDRFIPIEQFVEKPDQRLAKRLIRQRAMWNCGVFAFSLQFMLEALQARGFPTDYKEWHALYEHLPEISFDQEVVEKTSRAIVLPYAGIWDDLGNWNTLTSHMESTIIGPGHMTDSSEQTHLINELSCPVHIIDVPNVIVAASADGILVAHKDKSSLIKERLGAILPRPMYEEKAWGRVSVLHHARSERVEVVTRKLEIERDRHTKYMMHIKRTKLWTVASGEGRFLCNGKLRRIETGDVLHIASGTGYGVKATEALVIIENDIGGSLSEEDEISLAETWESALGYEGGKRSEP</sequence>
<evidence type="ECO:0000259" key="1">
    <source>
        <dbReference type="Pfam" id="PF00483"/>
    </source>
</evidence>
<dbReference type="InterPro" id="IPR029044">
    <property type="entry name" value="Nucleotide-diphossugar_trans"/>
</dbReference>
<dbReference type="InterPro" id="IPR005835">
    <property type="entry name" value="NTP_transferase_dom"/>
</dbReference>